<protein>
    <submittedName>
        <fullName evidence="1">Uncharacterized protein</fullName>
    </submittedName>
</protein>
<gene>
    <name evidence="1" type="ORF">DCAR_021147</name>
</gene>
<name>A0A164W9W8_DAUCS</name>
<dbReference type="Gramene" id="KZM91488">
    <property type="protein sequence ID" value="KZM91488"/>
    <property type="gene ID" value="DCAR_021147"/>
</dbReference>
<dbReference type="PANTHER" id="PTHR46364">
    <property type="entry name" value="OS08G0421900 PROTEIN"/>
    <property type="match status" value="1"/>
</dbReference>
<comment type="caution">
    <text evidence="1">The sequence shown here is derived from an EMBL/GenBank/DDBJ whole genome shotgun (WGS) entry which is preliminary data.</text>
</comment>
<evidence type="ECO:0000313" key="1">
    <source>
        <dbReference type="EMBL" id="KZM91488.1"/>
    </source>
</evidence>
<reference evidence="1" key="1">
    <citation type="journal article" date="2016" name="Nat. Genet.">
        <title>A high-quality carrot genome assembly provides new insights into carotenoid accumulation and asterid genome evolution.</title>
        <authorList>
            <person name="Iorizzo M."/>
            <person name="Ellison S."/>
            <person name="Senalik D."/>
            <person name="Zeng P."/>
            <person name="Satapoomin P."/>
            <person name="Huang J."/>
            <person name="Bowman M."/>
            <person name="Iovene M."/>
            <person name="Sanseverino W."/>
            <person name="Cavagnaro P."/>
            <person name="Yildiz M."/>
            <person name="Macko-Podgorni A."/>
            <person name="Moranska E."/>
            <person name="Grzebelus E."/>
            <person name="Grzebelus D."/>
            <person name="Ashrafi H."/>
            <person name="Zheng Z."/>
            <person name="Cheng S."/>
            <person name="Spooner D."/>
            <person name="Van Deynze A."/>
            <person name="Simon P."/>
        </authorList>
    </citation>
    <scope>NUCLEOTIDE SEQUENCE [LARGE SCALE GENOMIC DNA]</scope>
    <source>
        <tissue evidence="1">Leaf</tissue>
    </source>
</reference>
<proteinExistence type="predicted"/>
<sequence length="150" mass="16379">MAKTKPGKKDLDTYTIKGTNKIVRLLSEAFNVLGRFHPSCMGMTIDEAKMLEQFLCGECASEEDAKRSSNTFPVPEPSTEAKVIRSLHRLVGGYKRDLITKAQKEMTLAMPRHGGILNFLVVSVAVVCCGIVQCEEVTVLAQTGGFGKLT</sequence>
<dbReference type="AlphaFoldDB" id="A0A164W9W8"/>
<organism evidence="1">
    <name type="scientific">Daucus carota subsp. sativus</name>
    <name type="common">Carrot</name>
    <dbReference type="NCBI Taxonomy" id="79200"/>
    <lineage>
        <taxon>Eukaryota</taxon>
        <taxon>Viridiplantae</taxon>
        <taxon>Streptophyta</taxon>
        <taxon>Embryophyta</taxon>
        <taxon>Tracheophyta</taxon>
        <taxon>Spermatophyta</taxon>
        <taxon>Magnoliopsida</taxon>
        <taxon>eudicotyledons</taxon>
        <taxon>Gunneridae</taxon>
        <taxon>Pentapetalae</taxon>
        <taxon>asterids</taxon>
        <taxon>campanulids</taxon>
        <taxon>Apiales</taxon>
        <taxon>Apiaceae</taxon>
        <taxon>Apioideae</taxon>
        <taxon>Scandiceae</taxon>
        <taxon>Daucinae</taxon>
        <taxon>Daucus</taxon>
        <taxon>Daucus sect. Daucus</taxon>
    </lineage>
</organism>
<dbReference type="EMBL" id="LNRQ01000006">
    <property type="protein sequence ID" value="KZM91488.1"/>
    <property type="molecule type" value="Genomic_DNA"/>
</dbReference>
<accession>A0A164W9W8</accession>
<dbReference type="STRING" id="79200.A0A164W9W8"/>